<dbReference type="PANTHER" id="PTHR45753">
    <property type="entry name" value="ORNITHINE CARBAMOYLTRANSFERASE, MITOCHONDRIAL"/>
    <property type="match status" value="1"/>
</dbReference>
<evidence type="ECO:0000259" key="3">
    <source>
        <dbReference type="Pfam" id="PF02729"/>
    </source>
</evidence>
<dbReference type="AlphaFoldDB" id="A0AAE7KM87"/>
<dbReference type="GO" id="GO:0042450">
    <property type="term" value="P:L-arginine biosynthetic process via ornithine"/>
    <property type="evidence" value="ECO:0007669"/>
    <property type="project" value="TreeGrafter"/>
</dbReference>
<dbReference type="GO" id="GO:0019240">
    <property type="term" value="P:citrulline biosynthetic process"/>
    <property type="evidence" value="ECO:0007669"/>
    <property type="project" value="TreeGrafter"/>
</dbReference>
<dbReference type="InterPro" id="IPR002292">
    <property type="entry name" value="Orn/put_carbamltrans"/>
</dbReference>
<dbReference type="Pfam" id="PF02729">
    <property type="entry name" value="OTCace_N"/>
    <property type="match status" value="1"/>
</dbReference>
<dbReference type="Proteomes" id="UP000510930">
    <property type="component" value="Chromosome"/>
</dbReference>
<evidence type="ECO:0000313" key="5">
    <source>
        <dbReference type="Proteomes" id="UP000510930"/>
    </source>
</evidence>
<dbReference type="GO" id="GO:0016597">
    <property type="term" value="F:amino acid binding"/>
    <property type="evidence" value="ECO:0007669"/>
    <property type="project" value="InterPro"/>
</dbReference>
<dbReference type="InterPro" id="IPR036901">
    <property type="entry name" value="Asp/Orn_carbamoylTrfase_sf"/>
</dbReference>
<accession>A0AAE7KM87</accession>
<dbReference type="InterPro" id="IPR006132">
    <property type="entry name" value="Asp/Orn_carbamoyltranf_P-bd"/>
</dbReference>
<gene>
    <name evidence="4" type="ORF">FK493_00055</name>
</gene>
<evidence type="ECO:0000259" key="2">
    <source>
        <dbReference type="Pfam" id="PF00185"/>
    </source>
</evidence>
<evidence type="ECO:0008006" key="6">
    <source>
        <dbReference type="Google" id="ProtNLM"/>
    </source>
</evidence>
<dbReference type="Gene3D" id="3.40.50.1370">
    <property type="entry name" value="Aspartate/ornithine carbamoyltransferase"/>
    <property type="match status" value="2"/>
</dbReference>
<evidence type="ECO:0000256" key="1">
    <source>
        <dbReference type="ARBA" id="ARBA00022679"/>
    </source>
</evidence>
<dbReference type="PRINTS" id="PR00102">
    <property type="entry name" value="OTCASE"/>
</dbReference>
<dbReference type="SUPFAM" id="SSF53671">
    <property type="entry name" value="Aspartate/ornithine carbamoyltransferase"/>
    <property type="match status" value="1"/>
</dbReference>
<sequence length="295" mass="35321">MNFYNKHLLSDFNLKKYELLTILELKKKFFLFFFKEKICIINEKQSLRTVNSLVNVLNFFNIKFSIINNKHNFKKENIKDFSRTIGILYNYIFYRGNNDVILKTIAKYSGSVVINLLSNNFHPIQSISDISNLINQKIIYFFGNFNSNVIKSTIINLSKLNKILIIFSPKIYWKINFLKKIFSNNKIIITEKLIITNKKCSFYNDTWISMNETIFEKKINKLINYQLNKKIFHYLKIKKIFHCLPSYNSNKLIPSEIDNFSFESKFTFFEKQIIDKIYILNSYFILNKKSFFKVL</sequence>
<dbReference type="Pfam" id="PF00185">
    <property type="entry name" value="OTCace"/>
    <property type="match status" value="1"/>
</dbReference>
<organism evidence="4 5">
    <name type="scientific">Carsonella ruddii</name>
    <dbReference type="NCBI Taxonomy" id="114186"/>
    <lineage>
        <taxon>Bacteria</taxon>
        <taxon>Pseudomonadati</taxon>
        <taxon>Pseudomonadota</taxon>
        <taxon>Gammaproteobacteria</taxon>
        <taxon>Oceanospirillales</taxon>
        <taxon>Halomonadaceae</taxon>
        <taxon>Zymobacter group</taxon>
        <taxon>Candidatus Carsonella</taxon>
    </lineage>
</organism>
<feature type="domain" description="Aspartate/ornithine carbamoyltransferase Asp/Orn-binding" evidence="2">
    <location>
        <begin position="139"/>
        <end position="257"/>
    </location>
</feature>
<feature type="domain" description="Aspartate/ornithine carbamoyltransferase carbamoyl-P binding" evidence="3">
    <location>
        <begin position="6"/>
        <end position="131"/>
    </location>
</feature>
<name>A0AAE7KM87_CARRU</name>
<proteinExistence type="predicted"/>
<evidence type="ECO:0000313" key="4">
    <source>
        <dbReference type="EMBL" id="QLK13984.1"/>
    </source>
</evidence>
<protein>
    <recommendedName>
        <fullName evidence="6">Ornithine carbamoyltransferase</fullName>
    </recommendedName>
</protein>
<dbReference type="GO" id="GO:0004585">
    <property type="term" value="F:ornithine carbamoyltransferase activity"/>
    <property type="evidence" value="ECO:0007669"/>
    <property type="project" value="TreeGrafter"/>
</dbReference>
<keyword evidence="1" id="KW-0808">Transferase</keyword>
<dbReference type="InterPro" id="IPR006131">
    <property type="entry name" value="Asp_carbamoyltransf_Asp/Orn-bd"/>
</dbReference>
<dbReference type="RefSeq" id="WP_020915727.1">
    <property type="nucleotide sequence ID" value="NZ_CP012411.1"/>
</dbReference>
<reference evidence="4 5" key="1">
    <citation type="submission" date="2019-06" db="EMBL/GenBank/DDBJ databases">
        <authorList>
            <person name="Petrone J.R."/>
            <person name="Munoz-Beristain A."/>
            <person name="Russell J.T."/>
            <person name="Rios-Glusberger P."/>
            <person name="Triplett E.W."/>
        </authorList>
    </citation>
    <scope>NUCLEOTIDE SEQUENCE [LARGE SCALE GENOMIC DNA]</scope>
    <source>
        <strain evidence="4">JRPAMB4</strain>
    </source>
</reference>
<dbReference type="PANTHER" id="PTHR45753:SF3">
    <property type="entry name" value="ORNITHINE TRANSCARBAMYLASE, MITOCHONDRIAL"/>
    <property type="match status" value="1"/>
</dbReference>
<dbReference type="EMBL" id="CP041245">
    <property type="protein sequence ID" value="QLK13984.1"/>
    <property type="molecule type" value="Genomic_DNA"/>
</dbReference>